<dbReference type="GO" id="GO:0103118">
    <property type="term" value="F:UDP-3-O-[(3R)-3-hydroxyacyl]-glucosamine N-acyltransferase activity"/>
    <property type="evidence" value="ECO:0007669"/>
    <property type="project" value="UniProtKB-EC"/>
</dbReference>
<keyword evidence="5" id="KW-0443">Lipid metabolism</keyword>
<evidence type="ECO:0000256" key="5">
    <source>
        <dbReference type="ARBA" id="ARBA00023098"/>
    </source>
</evidence>
<dbReference type="EMBL" id="QDKL01000002">
    <property type="protein sequence ID" value="RZF21971.1"/>
    <property type="molecule type" value="Genomic_DNA"/>
</dbReference>
<dbReference type="Gene3D" id="2.160.10.10">
    <property type="entry name" value="Hexapeptide repeat proteins"/>
    <property type="match status" value="1"/>
</dbReference>
<dbReference type="InterPro" id="IPR056729">
    <property type="entry name" value="GMPPB_C"/>
</dbReference>
<dbReference type="NCBIfam" id="NF002060">
    <property type="entry name" value="PRK00892.1"/>
    <property type="match status" value="1"/>
</dbReference>
<dbReference type="NCBIfam" id="TIGR01853">
    <property type="entry name" value="lipid_A_lpxD"/>
    <property type="match status" value="1"/>
</dbReference>
<reference evidence="9" key="1">
    <citation type="journal article" date="2019" name="Int. J. Syst. Evol. Microbiol.">
        <title>Halobacteriovorax valvorus sp. nov., a novel prokaryotic predator isolated from coastal seawater of China.</title>
        <authorList>
            <person name="Chen M.-X."/>
        </authorList>
    </citation>
    <scope>NUCLEOTIDE SEQUENCE [LARGE SCALE GENOMIC DNA]</scope>
    <source>
        <strain evidence="9">BL9</strain>
    </source>
</reference>
<keyword evidence="3 8" id="KW-0808">Transferase</keyword>
<keyword evidence="4" id="KW-0677">Repeat</keyword>
<evidence type="ECO:0000259" key="7">
    <source>
        <dbReference type="Pfam" id="PF25087"/>
    </source>
</evidence>
<dbReference type="Pfam" id="PF00132">
    <property type="entry name" value="Hexapep"/>
    <property type="match status" value="1"/>
</dbReference>
<dbReference type="PROSITE" id="PS00101">
    <property type="entry name" value="HEXAPEP_TRANSFERASES"/>
    <property type="match status" value="1"/>
</dbReference>
<keyword evidence="6 8" id="KW-0012">Acyltransferase</keyword>
<accession>A0ABY0IG91</accession>
<dbReference type="InterPro" id="IPR001451">
    <property type="entry name" value="Hexapep"/>
</dbReference>
<keyword evidence="1" id="KW-0444">Lipid biosynthesis</keyword>
<dbReference type="SUPFAM" id="SSF51161">
    <property type="entry name" value="Trimeric LpxA-like enzymes"/>
    <property type="match status" value="1"/>
</dbReference>
<evidence type="ECO:0000256" key="1">
    <source>
        <dbReference type="ARBA" id="ARBA00022516"/>
    </source>
</evidence>
<dbReference type="RefSeq" id="WP_115361900.1">
    <property type="nucleotide sequence ID" value="NZ_QDKL01000002.1"/>
</dbReference>
<evidence type="ECO:0000313" key="8">
    <source>
        <dbReference type="EMBL" id="RZF21971.1"/>
    </source>
</evidence>
<dbReference type="InterPro" id="IPR018357">
    <property type="entry name" value="Hexapep_transf_CS"/>
</dbReference>
<proteinExistence type="predicted"/>
<evidence type="ECO:0000256" key="4">
    <source>
        <dbReference type="ARBA" id="ARBA00022737"/>
    </source>
</evidence>
<evidence type="ECO:0000256" key="2">
    <source>
        <dbReference type="ARBA" id="ARBA00022556"/>
    </source>
</evidence>
<sequence length="340" mass="36783">MKVSLESLIKNDSDLKLLAGNKDLSLNSISSIEEINDEEVLFLGNKKFFKKYQQAKVENKIVIIIDEKLYEELDQEDRESLSNNTLALLTSSNIPISITKASKVFYEKQRGSIAFELDGRKDGSAKIHPSVKIAEGVFIGENVEIESDCFIMPGCVIMPNVKISQGTTLYSNVTIYPETVIGKNCRIHGGTTIGSDGFGYNFHQGVHHKIWHFGGVLIGDDVEIGANSCVDQGTFTPTRIGSGTKIDNHVQVGHNVQLGKGVILCGQVAIGGSTKIGDYAVFGGKSAVADNLEVGMAAQISGGSTVIGNVAAQETVGGYPARPMREFLRSIAFIRKNIKR</sequence>
<dbReference type="CDD" id="cd03352">
    <property type="entry name" value="LbH_LpxD"/>
    <property type="match status" value="1"/>
</dbReference>
<comment type="caution">
    <text evidence="8">The sequence shown here is derived from an EMBL/GenBank/DDBJ whole genome shotgun (WGS) entry which is preliminary data.</text>
</comment>
<dbReference type="InterPro" id="IPR007691">
    <property type="entry name" value="LpxD"/>
</dbReference>
<dbReference type="PANTHER" id="PTHR43378:SF2">
    <property type="entry name" value="UDP-3-O-ACYLGLUCOSAMINE N-ACYLTRANSFERASE 1, MITOCHONDRIAL-RELATED"/>
    <property type="match status" value="1"/>
</dbReference>
<name>A0ABY0IG91_9BACT</name>
<evidence type="ECO:0000256" key="6">
    <source>
        <dbReference type="ARBA" id="ARBA00023315"/>
    </source>
</evidence>
<dbReference type="PANTHER" id="PTHR43378">
    <property type="entry name" value="UDP-3-O-ACYLGLUCOSAMINE N-ACYLTRANSFERASE"/>
    <property type="match status" value="1"/>
</dbReference>
<evidence type="ECO:0000313" key="9">
    <source>
        <dbReference type="Proteomes" id="UP000443582"/>
    </source>
</evidence>
<organism evidence="8 9">
    <name type="scientific">Halobacteriovorax vibrionivorans</name>
    <dbReference type="NCBI Taxonomy" id="2152716"/>
    <lineage>
        <taxon>Bacteria</taxon>
        <taxon>Pseudomonadati</taxon>
        <taxon>Bdellovibrionota</taxon>
        <taxon>Bacteriovoracia</taxon>
        <taxon>Bacteriovoracales</taxon>
        <taxon>Halobacteriovoraceae</taxon>
        <taxon>Halobacteriovorax</taxon>
    </lineage>
</organism>
<gene>
    <name evidence="8" type="primary">lpxD</name>
    <name evidence="8" type="ORF">DAY19_09805</name>
</gene>
<keyword evidence="2" id="KW-0441">Lipid A biosynthesis</keyword>
<feature type="domain" description="Mannose-1-phosphate guanyltransferase C-terminal" evidence="7">
    <location>
        <begin position="123"/>
        <end position="237"/>
    </location>
</feature>
<dbReference type="Pfam" id="PF25087">
    <property type="entry name" value="GMPPB_C"/>
    <property type="match status" value="1"/>
</dbReference>
<keyword evidence="9" id="KW-1185">Reference proteome</keyword>
<dbReference type="Proteomes" id="UP000443582">
    <property type="component" value="Unassembled WGS sequence"/>
</dbReference>
<evidence type="ECO:0000256" key="3">
    <source>
        <dbReference type="ARBA" id="ARBA00022679"/>
    </source>
</evidence>
<dbReference type="InterPro" id="IPR011004">
    <property type="entry name" value="Trimer_LpxA-like_sf"/>
</dbReference>
<dbReference type="EC" id="2.3.1.191" evidence="8"/>
<protein>
    <submittedName>
        <fullName evidence="8">UDP-3-O-(3-hydroxymyristoyl)glucosamine N-acyltransferase</fullName>
        <ecNumber evidence="8">2.3.1.191</ecNumber>
    </submittedName>
</protein>